<sequence>MGGGEISRGNPGSAGGSPPPQVLDQHKWLDKRMKKTKESNQGDATDHPVVGYTFRGERQAAWANVGVGIFWRSSITGRSMIVDLMYTAWVGADQQLAVPREPLRRWPREVRPAAEDGQGGTMAVEVSADCDVTNIIEYNAQGLGPAARVVGQEHAHVRASVCAFLARVWPGAPCPCGTPSPNNNAARS</sequence>
<reference evidence="2 3" key="1">
    <citation type="submission" date="2016-03" db="EMBL/GenBank/DDBJ databases">
        <title>Draft genome sequence of the Fonsecaea monophora CBS 269.37.</title>
        <authorList>
            <person name="Bombassaro A."/>
            <person name="Vinicius W.A."/>
            <person name="De Hoog S."/>
            <person name="Sun J."/>
            <person name="Souza E.M."/>
            <person name="Raittz R.T."/>
            <person name="Costa F."/>
            <person name="Leao A.C."/>
            <person name="Tadra-Sfeir M.Z."/>
            <person name="Baura V."/>
            <person name="Balsanelli E."/>
            <person name="Pedrosa F.O."/>
            <person name="Moreno L.F."/>
            <person name="Steffens M.B."/>
            <person name="Xi L."/>
            <person name="Bocca A.L."/>
            <person name="Felipe M.S."/>
            <person name="Teixeira M."/>
            <person name="Telles Filho F.Q."/>
            <person name="Azevedo C.M."/>
            <person name="Gomes R."/>
            <person name="Vicente V.A."/>
        </authorList>
    </citation>
    <scope>NUCLEOTIDE SEQUENCE [LARGE SCALE GENOMIC DNA]</scope>
    <source>
        <strain evidence="2 3">CBS 269.37</strain>
    </source>
</reference>
<comment type="caution">
    <text evidence="2">The sequence shown here is derived from an EMBL/GenBank/DDBJ whole genome shotgun (WGS) entry which is preliminary data.</text>
</comment>
<dbReference type="RefSeq" id="XP_022505850.1">
    <property type="nucleotide sequence ID" value="XM_022661834.1"/>
</dbReference>
<dbReference type="EMBL" id="LVKK01000203">
    <property type="protein sequence ID" value="OAG33898.1"/>
    <property type="molecule type" value="Genomic_DNA"/>
</dbReference>
<dbReference type="GeneID" id="34607061"/>
<dbReference type="Proteomes" id="UP000077002">
    <property type="component" value="Unassembled WGS sequence"/>
</dbReference>
<name>A0A177EPP3_9EURO</name>
<feature type="region of interest" description="Disordered" evidence="1">
    <location>
        <begin position="1"/>
        <end position="27"/>
    </location>
</feature>
<keyword evidence="3" id="KW-1185">Reference proteome</keyword>
<dbReference type="AlphaFoldDB" id="A0A177EPP3"/>
<proteinExistence type="predicted"/>
<protein>
    <submittedName>
        <fullName evidence="2">Isopenicillin N synthetase</fullName>
    </submittedName>
</protein>
<organism evidence="2 3">
    <name type="scientific">Fonsecaea monophora</name>
    <dbReference type="NCBI Taxonomy" id="254056"/>
    <lineage>
        <taxon>Eukaryota</taxon>
        <taxon>Fungi</taxon>
        <taxon>Dikarya</taxon>
        <taxon>Ascomycota</taxon>
        <taxon>Pezizomycotina</taxon>
        <taxon>Eurotiomycetes</taxon>
        <taxon>Chaetothyriomycetidae</taxon>
        <taxon>Chaetothyriales</taxon>
        <taxon>Herpotrichiellaceae</taxon>
        <taxon>Fonsecaea</taxon>
    </lineage>
</organism>
<gene>
    <name evidence="2" type="ORF">AYO21_11984</name>
</gene>
<evidence type="ECO:0000313" key="2">
    <source>
        <dbReference type="EMBL" id="OAG33898.1"/>
    </source>
</evidence>
<accession>A0A177EPP3</accession>
<evidence type="ECO:0000256" key="1">
    <source>
        <dbReference type="SAM" id="MobiDB-lite"/>
    </source>
</evidence>
<evidence type="ECO:0000313" key="3">
    <source>
        <dbReference type="Proteomes" id="UP000077002"/>
    </source>
</evidence>